<dbReference type="EMBL" id="QEAQ01000037">
    <property type="protein sequence ID" value="TPX58375.1"/>
    <property type="molecule type" value="Genomic_DNA"/>
</dbReference>
<comment type="caution">
    <text evidence="2">The sequence shown here is derived from an EMBL/GenBank/DDBJ whole genome shotgun (WGS) entry which is preliminary data.</text>
</comment>
<evidence type="ECO:0000313" key="3">
    <source>
        <dbReference type="Proteomes" id="UP000318582"/>
    </source>
</evidence>
<evidence type="ECO:0000313" key="2">
    <source>
        <dbReference type="EMBL" id="TPX58375.1"/>
    </source>
</evidence>
<protein>
    <submittedName>
        <fullName evidence="2">Uncharacterized protein</fullName>
    </submittedName>
</protein>
<organism evidence="2 3">
    <name type="scientific">Powellomyces hirtus</name>
    <dbReference type="NCBI Taxonomy" id="109895"/>
    <lineage>
        <taxon>Eukaryota</taxon>
        <taxon>Fungi</taxon>
        <taxon>Fungi incertae sedis</taxon>
        <taxon>Chytridiomycota</taxon>
        <taxon>Chytridiomycota incertae sedis</taxon>
        <taxon>Chytridiomycetes</taxon>
        <taxon>Spizellomycetales</taxon>
        <taxon>Powellomycetaceae</taxon>
        <taxon>Powellomyces</taxon>
    </lineage>
</organism>
<feature type="region of interest" description="Disordered" evidence="1">
    <location>
        <begin position="19"/>
        <end position="73"/>
    </location>
</feature>
<feature type="compositionally biased region" description="Polar residues" evidence="1">
    <location>
        <begin position="42"/>
        <end position="54"/>
    </location>
</feature>
<keyword evidence="3" id="KW-1185">Reference proteome</keyword>
<reference evidence="2 3" key="1">
    <citation type="journal article" date="2019" name="Sci. Rep.">
        <title>Comparative genomics of chytrid fungi reveal insights into the obligate biotrophic and pathogenic lifestyle of Synchytrium endobioticum.</title>
        <authorList>
            <person name="van de Vossenberg B.T.L.H."/>
            <person name="Warris S."/>
            <person name="Nguyen H.D.T."/>
            <person name="van Gent-Pelzer M.P.E."/>
            <person name="Joly D.L."/>
            <person name="van de Geest H.C."/>
            <person name="Bonants P.J.M."/>
            <person name="Smith D.S."/>
            <person name="Levesque C.A."/>
            <person name="van der Lee T.A.J."/>
        </authorList>
    </citation>
    <scope>NUCLEOTIDE SEQUENCE [LARGE SCALE GENOMIC DNA]</scope>
    <source>
        <strain evidence="2 3">CBS 809.83</strain>
    </source>
</reference>
<feature type="region of interest" description="Disordered" evidence="1">
    <location>
        <begin position="150"/>
        <end position="184"/>
    </location>
</feature>
<proteinExistence type="predicted"/>
<accession>A0A507E521</accession>
<sequence>MLSPLIPLLRRAAAAATPPQRLPLSLHRTNNLRSLPPPTPKSSPNRLHSTTTTDIPVPTSPYPAPLPTHTPTPPAKGLRLILRRTREGFAFVGKFKKTLLELFLWMVCGSLALELKWMRRDFEEYKETMGVRGRKLEAEIAMVKRQCGAAEPEPKEDVSVQKAVQRKVPPQQPAVGDAKQGSAPVKRIAIY</sequence>
<dbReference type="AlphaFoldDB" id="A0A507E521"/>
<gene>
    <name evidence="2" type="ORF">PhCBS80983_g03166</name>
</gene>
<evidence type="ECO:0000256" key="1">
    <source>
        <dbReference type="SAM" id="MobiDB-lite"/>
    </source>
</evidence>
<feature type="compositionally biased region" description="Pro residues" evidence="1">
    <location>
        <begin position="58"/>
        <end position="73"/>
    </location>
</feature>
<name>A0A507E521_9FUNG</name>
<dbReference type="Proteomes" id="UP000318582">
    <property type="component" value="Unassembled WGS sequence"/>
</dbReference>